<protein>
    <recommendedName>
        <fullName evidence="6">O-antigen ligase-related domain-containing protein</fullName>
    </recommendedName>
</protein>
<feature type="transmembrane region" description="Helical" evidence="5">
    <location>
        <begin position="12"/>
        <end position="32"/>
    </location>
</feature>
<feature type="transmembrane region" description="Helical" evidence="5">
    <location>
        <begin position="416"/>
        <end position="434"/>
    </location>
</feature>
<keyword evidence="3 5" id="KW-1133">Transmembrane helix</keyword>
<evidence type="ECO:0000256" key="4">
    <source>
        <dbReference type="ARBA" id="ARBA00023136"/>
    </source>
</evidence>
<feature type="domain" description="O-antigen ligase-related" evidence="6">
    <location>
        <begin position="246"/>
        <end position="392"/>
    </location>
</feature>
<dbReference type="EMBL" id="QDFR01000013">
    <property type="protein sequence ID" value="PVE50135.1"/>
    <property type="molecule type" value="Genomic_DNA"/>
</dbReference>
<gene>
    <name evidence="7" type="ORF">DC430_22360</name>
</gene>
<organism evidence="7 8">
    <name type="scientific">Rhizobium rhizogenes</name>
    <name type="common">Agrobacterium rhizogenes</name>
    <dbReference type="NCBI Taxonomy" id="359"/>
    <lineage>
        <taxon>Bacteria</taxon>
        <taxon>Pseudomonadati</taxon>
        <taxon>Pseudomonadota</taxon>
        <taxon>Alphaproteobacteria</taxon>
        <taxon>Hyphomicrobiales</taxon>
        <taxon>Rhizobiaceae</taxon>
        <taxon>Rhizobium/Agrobacterium group</taxon>
        <taxon>Rhizobium</taxon>
    </lineage>
</organism>
<evidence type="ECO:0000256" key="3">
    <source>
        <dbReference type="ARBA" id="ARBA00022989"/>
    </source>
</evidence>
<dbReference type="Pfam" id="PF04932">
    <property type="entry name" value="Wzy_C"/>
    <property type="match status" value="1"/>
</dbReference>
<dbReference type="InterPro" id="IPR007016">
    <property type="entry name" value="O-antigen_ligase-rel_domated"/>
</dbReference>
<accession>A0AA92BZ68</accession>
<feature type="transmembrane region" description="Helical" evidence="5">
    <location>
        <begin position="64"/>
        <end position="82"/>
    </location>
</feature>
<keyword evidence="2 5" id="KW-0812">Transmembrane</keyword>
<reference evidence="7 8" key="1">
    <citation type="submission" date="2018-04" db="EMBL/GenBank/DDBJ databases">
        <authorList>
            <person name="Hagen T."/>
        </authorList>
    </citation>
    <scope>NUCLEOTIDE SEQUENCE [LARGE SCALE GENOMIC DNA]</scope>
    <source>
        <strain evidence="7 8">TPD7009</strain>
    </source>
</reference>
<dbReference type="GO" id="GO:0016020">
    <property type="term" value="C:membrane"/>
    <property type="evidence" value="ECO:0007669"/>
    <property type="project" value="UniProtKB-SubCell"/>
</dbReference>
<feature type="transmembrane region" description="Helical" evidence="5">
    <location>
        <begin position="382"/>
        <end position="404"/>
    </location>
</feature>
<proteinExistence type="predicted"/>
<name>A0AA92BZ68_RHIRH</name>
<feature type="transmembrane region" description="Helical" evidence="5">
    <location>
        <begin position="260"/>
        <end position="276"/>
    </location>
</feature>
<feature type="transmembrane region" description="Helical" evidence="5">
    <location>
        <begin position="440"/>
        <end position="459"/>
    </location>
</feature>
<evidence type="ECO:0000313" key="7">
    <source>
        <dbReference type="EMBL" id="PVE50135.1"/>
    </source>
</evidence>
<sequence>MRRAGAWQQPFFTGMRAVFFLVLVFPMLTFGAVDFEPLAVITMVVAVSAAIMCWRPFPYPRVSFIAGVALVCLVVLALTQYGQSLRLLDNPWEHPAWSYIRSLVGPVEGALSVTPEQTKADIIVWSPLLTFVVALHLFNCRGEAFLLLSILSYLVAAVAAISLCQFLLAPMTVGFETKTAYIGSLTGFYINRNSAGTYFGIGIVINAGLLGFYLQSSSLRALASKVLNPGRLTNVEKATFYMIVGLLMDVLALAATQSRGATASVFIGLICLVWLFNGGKRRRRRSAPRSIARGWRLALIVSLMSTAAVVVAQEAIYRMGAQSVDQARLCAFSSTAQAVRDNWPLGSGFGSFPDVFPAYRSPQCSGIEGVWDAAHNSYLEGALGLGIVFLVVLGVALTALGWALVTGLLERSRYRFAPVIGLTSLLVVALHSLVDFSLQIPGNALLLAALLAGCVTISLGERPSFDPLADTAVQRRPAADQS</sequence>
<dbReference type="AlphaFoldDB" id="A0AA92BZ68"/>
<feature type="transmembrane region" description="Helical" evidence="5">
    <location>
        <begin position="235"/>
        <end position="254"/>
    </location>
</feature>
<evidence type="ECO:0000259" key="6">
    <source>
        <dbReference type="Pfam" id="PF04932"/>
    </source>
</evidence>
<feature type="transmembrane region" description="Helical" evidence="5">
    <location>
        <begin position="297"/>
        <end position="316"/>
    </location>
</feature>
<feature type="transmembrane region" description="Helical" evidence="5">
    <location>
        <begin position="195"/>
        <end position="214"/>
    </location>
</feature>
<dbReference type="Proteomes" id="UP000244335">
    <property type="component" value="Unassembled WGS sequence"/>
</dbReference>
<comment type="caution">
    <text evidence="7">The sequence shown here is derived from an EMBL/GenBank/DDBJ whole genome shotgun (WGS) entry which is preliminary data.</text>
</comment>
<dbReference type="PANTHER" id="PTHR37422">
    <property type="entry name" value="TEICHURONIC ACID BIOSYNTHESIS PROTEIN TUAE"/>
    <property type="match status" value="1"/>
</dbReference>
<dbReference type="PANTHER" id="PTHR37422:SF23">
    <property type="entry name" value="TEICHURONIC ACID BIOSYNTHESIS PROTEIN TUAE"/>
    <property type="match status" value="1"/>
</dbReference>
<evidence type="ECO:0000256" key="5">
    <source>
        <dbReference type="SAM" id="Phobius"/>
    </source>
</evidence>
<keyword evidence="4 5" id="KW-0472">Membrane</keyword>
<dbReference type="InterPro" id="IPR051533">
    <property type="entry name" value="WaaL-like"/>
</dbReference>
<evidence type="ECO:0000256" key="1">
    <source>
        <dbReference type="ARBA" id="ARBA00004141"/>
    </source>
</evidence>
<comment type="subcellular location">
    <subcellularLocation>
        <location evidence="1">Membrane</location>
        <topology evidence="1">Multi-pass membrane protein</topology>
    </subcellularLocation>
</comment>
<evidence type="ECO:0000313" key="8">
    <source>
        <dbReference type="Proteomes" id="UP000244335"/>
    </source>
</evidence>
<feature type="transmembrane region" description="Helical" evidence="5">
    <location>
        <begin position="38"/>
        <end position="57"/>
    </location>
</feature>
<feature type="transmembrane region" description="Helical" evidence="5">
    <location>
        <begin position="145"/>
        <end position="168"/>
    </location>
</feature>
<feature type="transmembrane region" description="Helical" evidence="5">
    <location>
        <begin position="122"/>
        <end position="138"/>
    </location>
</feature>
<evidence type="ECO:0000256" key="2">
    <source>
        <dbReference type="ARBA" id="ARBA00022692"/>
    </source>
</evidence>